<dbReference type="AlphaFoldDB" id="A0A067BRC2"/>
<sequence>MNVHGGMSELQRNGFLKKAGSLILDVFSVTSFHALYDAVLDDVKDIPTAVAWLQDLDHNKEKVCAAYTANVFTAGH</sequence>
<organism evidence="1 2">
    <name type="scientific">Saprolegnia parasitica (strain CBS 223.65)</name>
    <dbReference type="NCBI Taxonomy" id="695850"/>
    <lineage>
        <taxon>Eukaryota</taxon>
        <taxon>Sar</taxon>
        <taxon>Stramenopiles</taxon>
        <taxon>Oomycota</taxon>
        <taxon>Saprolegniomycetes</taxon>
        <taxon>Saprolegniales</taxon>
        <taxon>Saprolegniaceae</taxon>
        <taxon>Saprolegnia</taxon>
    </lineage>
</organism>
<protein>
    <submittedName>
        <fullName evidence="1">Uncharacterized protein</fullName>
    </submittedName>
</protein>
<dbReference type="GeneID" id="24138965"/>
<feature type="non-terminal residue" evidence="1">
    <location>
        <position position="76"/>
    </location>
</feature>
<keyword evidence="2" id="KW-1185">Reference proteome</keyword>
<evidence type="ECO:0000313" key="1">
    <source>
        <dbReference type="EMBL" id="KDO17182.1"/>
    </source>
</evidence>
<dbReference type="VEuPathDB" id="FungiDB:SPRG_17423"/>
<evidence type="ECO:0000313" key="2">
    <source>
        <dbReference type="Proteomes" id="UP000030745"/>
    </source>
</evidence>
<name>A0A067BRC2_SAPPC</name>
<accession>A0A067BRC2</accession>
<dbReference type="RefSeq" id="XP_012212108.1">
    <property type="nucleotide sequence ID" value="XM_012356718.1"/>
</dbReference>
<dbReference type="Proteomes" id="UP000030745">
    <property type="component" value="Unassembled WGS sequence"/>
</dbReference>
<reference evidence="1 2" key="1">
    <citation type="journal article" date="2013" name="PLoS Genet.">
        <title>Distinctive expansion of potential virulence genes in the genome of the oomycete fish pathogen Saprolegnia parasitica.</title>
        <authorList>
            <person name="Jiang R.H."/>
            <person name="de Bruijn I."/>
            <person name="Haas B.J."/>
            <person name="Belmonte R."/>
            <person name="Lobach L."/>
            <person name="Christie J."/>
            <person name="van den Ackerveken G."/>
            <person name="Bottin A."/>
            <person name="Bulone V."/>
            <person name="Diaz-Moreno S.M."/>
            <person name="Dumas B."/>
            <person name="Fan L."/>
            <person name="Gaulin E."/>
            <person name="Govers F."/>
            <person name="Grenville-Briggs L.J."/>
            <person name="Horner N.R."/>
            <person name="Levin J.Z."/>
            <person name="Mammella M."/>
            <person name="Meijer H.J."/>
            <person name="Morris P."/>
            <person name="Nusbaum C."/>
            <person name="Oome S."/>
            <person name="Phillips A.J."/>
            <person name="van Rooyen D."/>
            <person name="Rzeszutek E."/>
            <person name="Saraiva M."/>
            <person name="Secombes C.J."/>
            <person name="Seidl M.F."/>
            <person name="Snel B."/>
            <person name="Stassen J.H."/>
            <person name="Sykes S."/>
            <person name="Tripathy S."/>
            <person name="van den Berg H."/>
            <person name="Vega-Arreguin J.C."/>
            <person name="Wawra S."/>
            <person name="Young S.K."/>
            <person name="Zeng Q."/>
            <person name="Dieguez-Uribeondo J."/>
            <person name="Russ C."/>
            <person name="Tyler B.M."/>
            <person name="van West P."/>
        </authorList>
    </citation>
    <scope>NUCLEOTIDE SEQUENCE [LARGE SCALE GENOMIC DNA]</scope>
    <source>
        <strain evidence="1 2">CBS 223.65</strain>
    </source>
</reference>
<dbReference type="KEGG" id="spar:SPRG_17423"/>
<gene>
    <name evidence="1" type="ORF">SPRG_17423</name>
</gene>
<proteinExistence type="predicted"/>
<dbReference type="EMBL" id="KK583749">
    <property type="protein sequence ID" value="KDO17182.1"/>
    <property type="molecule type" value="Genomic_DNA"/>
</dbReference>